<evidence type="ECO:0000259" key="11">
    <source>
        <dbReference type="PROSITE" id="PS50918"/>
    </source>
</evidence>
<evidence type="ECO:0000256" key="6">
    <source>
        <dbReference type="ARBA" id="ARBA00022679"/>
    </source>
</evidence>
<dbReference type="AlphaFoldDB" id="A0A815DGD2"/>
<dbReference type="Proteomes" id="UP000663874">
    <property type="component" value="Unassembled WGS sequence"/>
</dbReference>
<evidence type="ECO:0000256" key="5">
    <source>
        <dbReference type="ARBA" id="ARBA00022676"/>
    </source>
</evidence>
<keyword evidence="6 10" id="KW-0808">Transferase</keyword>
<evidence type="ECO:0000313" key="15">
    <source>
        <dbReference type="EMBL" id="CAF1296934.1"/>
    </source>
</evidence>
<dbReference type="Gene3D" id="3.90.176.10">
    <property type="entry name" value="Toxin ADP-ribosyltransferase, Chain A, domain 1"/>
    <property type="match status" value="1"/>
</dbReference>
<evidence type="ECO:0000313" key="12">
    <source>
        <dbReference type="EMBL" id="CAF1092418.1"/>
    </source>
</evidence>
<dbReference type="Gene3D" id="3.30.720.50">
    <property type="match status" value="1"/>
</dbReference>
<evidence type="ECO:0000256" key="8">
    <source>
        <dbReference type="ARBA" id="ARBA00023026"/>
    </source>
</evidence>
<reference evidence="15" key="1">
    <citation type="submission" date="2021-02" db="EMBL/GenBank/DDBJ databases">
        <authorList>
            <person name="Nowell W R."/>
        </authorList>
    </citation>
    <scope>NUCLEOTIDE SEQUENCE</scope>
</reference>
<dbReference type="InterPro" id="IPR050999">
    <property type="entry name" value="ADP-ribosyltransferase_ARG"/>
</dbReference>
<dbReference type="EMBL" id="CAJNOU010000806">
    <property type="protein sequence ID" value="CAF1092418.1"/>
    <property type="molecule type" value="Genomic_DNA"/>
</dbReference>
<keyword evidence="8" id="KW-0843">Virulence</keyword>
<dbReference type="EMBL" id="CAJOBE010005941">
    <property type="protein sequence ID" value="CAF3990612.1"/>
    <property type="molecule type" value="Genomic_DNA"/>
</dbReference>
<keyword evidence="5 10" id="KW-0328">Glycosyltransferase</keyword>
<dbReference type="Proteomes" id="UP000663823">
    <property type="component" value="Unassembled WGS sequence"/>
</dbReference>
<evidence type="ECO:0000313" key="22">
    <source>
        <dbReference type="Proteomes" id="UP000663870"/>
    </source>
</evidence>
<evidence type="ECO:0000256" key="3">
    <source>
        <dbReference type="ARBA" id="ARBA00022525"/>
    </source>
</evidence>
<dbReference type="EMBL" id="CAJNOL010001931">
    <property type="protein sequence ID" value="CAF1439112.1"/>
    <property type="molecule type" value="Genomic_DNA"/>
</dbReference>
<keyword evidence="10" id="KW-0520">NAD</keyword>
<comment type="catalytic activity">
    <reaction evidence="9 10">
        <text>L-arginyl-[protein] + NAD(+) = N(omega)-(ADP-D-ribosyl)-L-arginyl-[protein] + nicotinamide + H(+)</text>
        <dbReference type="Rhea" id="RHEA:19149"/>
        <dbReference type="Rhea" id="RHEA-COMP:10532"/>
        <dbReference type="Rhea" id="RHEA-COMP:15087"/>
        <dbReference type="ChEBI" id="CHEBI:15378"/>
        <dbReference type="ChEBI" id="CHEBI:17154"/>
        <dbReference type="ChEBI" id="CHEBI:29965"/>
        <dbReference type="ChEBI" id="CHEBI:57540"/>
        <dbReference type="ChEBI" id="CHEBI:142554"/>
        <dbReference type="EC" id="2.4.2.31"/>
    </reaction>
</comment>
<dbReference type="InterPro" id="IPR000768">
    <property type="entry name" value="ART"/>
</dbReference>
<evidence type="ECO:0000313" key="18">
    <source>
        <dbReference type="EMBL" id="CAF3990612.1"/>
    </source>
</evidence>
<evidence type="ECO:0000256" key="2">
    <source>
        <dbReference type="ARBA" id="ARBA00009558"/>
    </source>
</evidence>
<dbReference type="EMBL" id="CAJNOO010002291">
    <property type="protein sequence ID" value="CAF1253858.1"/>
    <property type="molecule type" value="Genomic_DNA"/>
</dbReference>
<dbReference type="Pfam" id="PF02825">
    <property type="entry name" value="WWE"/>
    <property type="match status" value="1"/>
</dbReference>
<evidence type="ECO:0000313" key="20">
    <source>
        <dbReference type="EMBL" id="CAF4120532.1"/>
    </source>
</evidence>
<keyword evidence="10" id="KW-0521">NADP</keyword>
<keyword evidence="22" id="KW-1185">Reference proteome</keyword>
<dbReference type="EC" id="2.4.2.31" evidence="10"/>
<keyword evidence="4" id="KW-0800">Toxin</keyword>
<name>A0A815DGD2_9BILA</name>
<comment type="caution">
    <text evidence="15">The sequence shown here is derived from an EMBL/GenBank/DDBJ whole genome shotgun (WGS) entry which is preliminary data.</text>
</comment>
<keyword evidence="3" id="KW-0964">Secreted</keyword>
<accession>A0A815DGD2</accession>
<dbReference type="GO" id="GO:0016779">
    <property type="term" value="F:nucleotidyltransferase activity"/>
    <property type="evidence" value="ECO:0007669"/>
    <property type="project" value="UniProtKB-KW"/>
</dbReference>
<dbReference type="PROSITE" id="PS50918">
    <property type="entry name" value="WWE"/>
    <property type="match status" value="1"/>
</dbReference>
<dbReference type="EMBL" id="CAJNOT010002232">
    <property type="protein sequence ID" value="CAF1296934.1"/>
    <property type="molecule type" value="Genomic_DNA"/>
</dbReference>
<sequence length="353" mass="41046">MTEKKSLTQNSTKFPAHNRSLSTATVAKSNVATNERVTWFYKIDNASDSSWLPFDDIEKEIIEKAFINHEKQVQLDHCLVDLEENVRINKQDSSFRMPIKRCVGLSSDNIALRPERFYIPQKLVKSFSDWKSNDRRFINEWRRQNRSLSINELLEQAADGIIKEGIQLCEPIEAKWIADELRLLKNKSNEEIEKRIVSIYTRESFLYRLVNTTLRDNDLLKLHNLGAFCWLLFHCDCSSTFRNLGYADKLYRGAQLDKDTIELYKQSIGLVKTWDAFSSTSKNRKKAETFGNTLFIISLAKSTKYKYSGMDISSLSCYPDEEEVLIRASRNFFVDNVEQDNVTGKYLIYLSLC</sequence>
<dbReference type="SUPFAM" id="SSF56399">
    <property type="entry name" value="ADP-ribosylation"/>
    <property type="match status" value="1"/>
</dbReference>
<dbReference type="Proteomes" id="UP000663889">
    <property type="component" value="Unassembled WGS sequence"/>
</dbReference>
<dbReference type="PROSITE" id="PS51996">
    <property type="entry name" value="TR_MART"/>
    <property type="match status" value="1"/>
</dbReference>
<dbReference type="GO" id="GO:0106274">
    <property type="term" value="F:NAD+-protein-arginine ADP-ribosyltransferase activity"/>
    <property type="evidence" value="ECO:0007669"/>
    <property type="project" value="UniProtKB-EC"/>
</dbReference>
<dbReference type="PANTHER" id="PTHR10339:SF25">
    <property type="entry name" value="SECRETED EXOENZYME S"/>
    <property type="match status" value="1"/>
</dbReference>
<dbReference type="Proteomes" id="UP000663864">
    <property type="component" value="Unassembled WGS sequence"/>
</dbReference>
<evidence type="ECO:0000313" key="13">
    <source>
        <dbReference type="EMBL" id="CAF1127097.1"/>
    </source>
</evidence>
<dbReference type="Proteomes" id="UP000663870">
    <property type="component" value="Unassembled WGS sequence"/>
</dbReference>
<dbReference type="PANTHER" id="PTHR10339">
    <property type="entry name" value="ADP-RIBOSYLTRANSFERASE"/>
    <property type="match status" value="1"/>
</dbReference>
<dbReference type="Proteomes" id="UP000663882">
    <property type="component" value="Unassembled WGS sequence"/>
</dbReference>
<evidence type="ECO:0000313" key="17">
    <source>
        <dbReference type="EMBL" id="CAF1441273.1"/>
    </source>
</evidence>
<evidence type="ECO:0000313" key="14">
    <source>
        <dbReference type="EMBL" id="CAF1253858.1"/>
    </source>
</evidence>
<evidence type="ECO:0000256" key="9">
    <source>
        <dbReference type="ARBA" id="ARBA00047597"/>
    </source>
</evidence>
<feature type="domain" description="WWE" evidence="11">
    <location>
        <begin position="25"/>
        <end position="101"/>
    </location>
</feature>
<dbReference type="EMBL" id="CAJOAX010012872">
    <property type="protein sequence ID" value="CAF4120532.1"/>
    <property type="molecule type" value="Genomic_DNA"/>
</dbReference>
<dbReference type="InterPro" id="IPR037197">
    <property type="entry name" value="WWE_dom_sf"/>
</dbReference>
<dbReference type="GO" id="GO:0090729">
    <property type="term" value="F:toxin activity"/>
    <property type="evidence" value="ECO:0007669"/>
    <property type="project" value="UniProtKB-KW"/>
</dbReference>
<dbReference type="EMBL" id="CAJNOL010001949">
    <property type="protein sequence ID" value="CAF1441273.1"/>
    <property type="molecule type" value="Genomic_DNA"/>
</dbReference>
<comment type="similarity">
    <text evidence="2 10">Belongs to the Arg-specific ADP-ribosyltransferase family.</text>
</comment>
<evidence type="ECO:0000256" key="4">
    <source>
        <dbReference type="ARBA" id="ARBA00022656"/>
    </source>
</evidence>
<protein>
    <recommendedName>
        <fullName evidence="10">NAD(P)(+)--arginine ADP-ribosyltransferase</fullName>
        <ecNumber evidence="10">2.4.2.31</ecNumber>
    </recommendedName>
    <alternativeName>
        <fullName evidence="10">Mono(ADP-ribosyl)transferase</fullName>
    </alternativeName>
</protein>
<evidence type="ECO:0000313" key="21">
    <source>
        <dbReference type="Proteomes" id="UP000663864"/>
    </source>
</evidence>
<evidence type="ECO:0000256" key="10">
    <source>
        <dbReference type="RuleBase" id="RU361228"/>
    </source>
</evidence>
<dbReference type="GO" id="GO:0003950">
    <property type="term" value="F:NAD+ poly-ADP-ribosyltransferase activity"/>
    <property type="evidence" value="ECO:0007669"/>
    <property type="project" value="TreeGrafter"/>
</dbReference>
<evidence type="ECO:0000256" key="7">
    <source>
        <dbReference type="ARBA" id="ARBA00022695"/>
    </source>
</evidence>
<dbReference type="EMBL" id="CAJOBD010004818">
    <property type="protein sequence ID" value="CAF4009687.1"/>
    <property type="molecule type" value="Genomic_DNA"/>
</dbReference>
<dbReference type="Pfam" id="PF01129">
    <property type="entry name" value="ART"/>
    <property type="match status" value="1"/>
</dbReference>
<evidence type="ECO:0000313" key="16">
    <source>
        <dbReference type="EMBL" id="CAF1439112.1"/>
    </source>
</evidence>
<comment type="subcellular location">
    <subcellularLocation>
        <location evidence="1">Secreted</location>
    </subcellularLocation>
</comment>
<evidence type="ECO:0000256" key="1">
    <source>
        <dbReference type="ARBA" id="ARBA00004613"/>
    </source>
</evidence>
<dbReference type="Proteomes" id="UP000663854">
    <property type="component" value="Unassembled WGS sequence"/>
</dbReference>
<dbReference type="OrthoDB" id="423533at2759"/>
<dbReference type="InterPro" id="IPR004170">
    <property type="entry name" value="WWE_dom"/>
</dbReference>
<dbReference type="Proteomes" id="UP000663836">
    <property type="component" value="Unassembled WGS sequence"/>
</dbReference>
<proteinExistence type="inferred from homology"/>
<dbReference type="EMBL" id="CAJNOH010000804">
    <property type="protein sequence ID" value="CAF1127097.1"/>
    <property type="molecule type" value="Genomic_DNA"/>
</dbReference>
<dbReference type="GO" id="GO:0005576">
    <property type="term" value="C:extracellular region"/>
    <property type="evidence" value="ECO:0007669"/>
    <property type="project" value="UniProtKB-SubCell"/>
</dbReference>
<organism evidence="15 21">
    <name type="scientific">Rotaria sordida</name>
    <dbReference type="NCBI Taxonomy" id="392033"/>
    <lineage>
        <taxon>Eukaryota</taxon>
        <taxon>Metazoa</taxon>
        <taxon>Spiralia</taxon>
        <taxon>Gnathifera</taxon>
        <taxon>Rotifera</taxon>
        <taxon>Eurotatoria</taxon>
        <taxon>Bdelloidea</taxon>
        <taxon>Philodinida</taxon>
        <taxon>Philodinidae</taxon>
        <taxon>Rotaria</taxon>
    </lineage>
</organism>
<evidence type="ECO:0000313" key="19">
    <source>
        <dbReference type="EMBL" id="CAF4009687.1"/>
    </source>
</evidence>
<dbReference type="SUPFAM" id="SSF117839">
    <property type="entry name" value="WWE domain"/>
    <property type="match status" value="1"/>
</dbReference>
<gene>
    <name evidence="18" type="ORF">FNK824_LOCUS25378</name>
    <name evidence="19" type="ORF">JBS370_LOCUS26763</name>
    <name evidence="16" type="ORF">JXQ802_LOCUS36884</name>
    <name evidence="17" type="ORF">JXQ802_LOCUS37016</name>
    <name evidence="20" type="ORF">OTI717_LOCUS34865</name>
    <name evidence="13" type="ORF">PYM288_LOCUS21011</name>
    <name evidence="14" type="ORF">RFH988_LOCUS27316</name>
    <name evidence="12" type="ORF">SEV965_LOCUS15433</name>
    <name evidence="15" type="ORF">ZHD862_LOCUS27752</name>
</gene>
<keyword evidence="7" id="KW-0548">Nucleotidyltransferase</keyword>